<dbReference type="AlphaFoldDB" id="A0A090R623"/>
<organism evidence="13 14">
    <name type="scientific">Photobacterium aphoticum</name>
    <dbReference type="NCBI Taxonomy" id="754436"/>
    <lineage>
        <taxon>Bacteria</taxon>
        <taxon>Pseudomonadati</taxon>
        <taxon>Pseudomonadota</taxon>
        <taxon>Gammaproteobacteria</taxon>
        <taxon>Vibrionales</taxon>
        <taxon>Vibrionaceae</taxon>
        <taxon>Photobacterium</taxon>
    </lineage>
</organism>
<reference evidence="13 14" key="1">
    <citation type="journal article" date="2014" name="Genome Announc.">
        <title>Draft Genome Sequences of Two Vibrionaceae Species, Vibrio ponticus C121 and Photobacterium aphoticum C119, Isolated as Coral Reef Microbiota.</title>
        <authorList>
            <person name="Al-saari N."/>
            <person name="Meirelles P.M."/>
            <person name="Mino S."/>
            <person name="Suda W."/>
            <person name="Oshima K."/>
            <person name="Hattori M."/>
            <person name="Ohkuma M."/>
            <person name="Thompson F.L."/>
            <person name="Gomez-Gil B."/>
            <person name="Sawabe T."/>
            <person name="Sawabe T."/>
        </authorList>
    </citation>
    <scope>NUCLEOTIDE SEQUENCE [LARGE SCALE GENOMIC DNA]</scope>
    <source>
        <strain evidence="13 14">JCM 19237</strain>
    </source>
</reference>
<dbReference type="GO" id="GO:0009073">
    <property type="term" value="P:aromatic amino acid family biosynthetic process"/>
    <property type="evidence" value="ECO:0007669"/>
    <property type="project" value="UniProtKB-KW"/>
</dbReference>
<evidence type="ECO:0000256" key="4">
    <source>
        <dbReference type="ARBA" id="ARBA00012694"/>
    </source>
</evidence>
<dbReference type="PANTHER" id="PTHR21225">
    <property type="entry name" value="PHOSPHO-2-DEHYDRO-3-DEOXYHEPTONATE ALDOLASE DAHP SYNTHETASE"/>
    <property type="match status" value="1"/>
</dbReference>
<evidence type="ECO:0000256" key="8">
    <source>
        <dbReference type="ARBA" id="ARBA00031111"/>
    </source>
</evidence>
<dbReference type="STRING" id="754436.JCM19237_5980"/>
<dbReference type="EC" id="2.5.1.54" evidence="4"/>
<proteinExistence type="inferred from homology"/>
<comment type="pathway">
    <text evidence="2">Metabolic intermediate biosynthesis; chorismate biosynthesis; chorismate from D-erythrose 4-phosphate and phosphoenolpyruvate: step 1/7.</text>
</comment>
<protein>
    <recommendedName>
        <fullName evidence="4">3-deoxy-7-phosphoheptulonate synthase</fullName>
        <ecNumber evidence="4">2.5.1.54</ecNumber>
    </recommendedName>
    <alternativeName>
        <fullName evidence="10">3-deoxy-D-arabino-heptulosonate 7-phosphate synthase</fullName>
    </alternativeName>
    <alternativeName>
        <fullName evidence="9">DAHP synthase</fullName>
    </alternativeName>
    <alternativeName>
        <fullName evidence="8">Phospho-2-keto-3-deoxyheptonate aldolase</fullName>
    </alternativeName>
</protein>
<evidence type="ECO:0000313" key="13">
    <source>
        <dbReference type="EMBL" id="GAL03087.1"/>
    </source>
</evidence>
<dbReference type="EMBL" id="BBMN01000001">
    <property type="protein sequence ID" value="GAL03087.1"/>
    <property type="molecule type" value="Genomic_DNA"/>
</dbReference>
<keyword evidence="5" id="KW-0028">Amino-acid biosynthesis</keyword>
<dbReference type="GO" id="GO:0003849">
    <property type="term" value="F:3-deoxy-7-phosphoheptulonate synthase activity"/>
    <property type="evidence" value="ECO:0007669"/>
    <property type="project" value="UniProtKB-EC"/>
</dbReference>
<dbReference type="UniPathway" id="UPA00053">
    <property type="reaction ID" value="UER00084"/>
</dbReference>
<accession>A0A090R623</accession>
<comment type="caution">
    <text evidence="13">The sequence shown here is derived from an EMBL/GenBank/DDBJ whole genome shotgun (WGS) entry which is preliminary data.</text>
</comment>
<dbReference type="InterPro" id="IPR013785">
    <property type="entry name" value="Aldolase_TIM"/>
</dbReference>
<keyword evidence="7" id="KW-0057">Aromatic amino acid biosynthesis</keyword>
<dbReference type="GO" id="GO:0005737">
    <property type="term" value="C:cytoplasm"/>
    <property type="evidence" value="ECO:0007669"/>
    <property type="project" value="TreeGrafter"/>
</dbReference>
<evidence type="ECO:0000256" key="7">
    <source>
        <dbReference type="ARBA" id="ARBA00023141"/>
    </source>
</evidence>
<feature type="domain" description="DAHP synthetase I/KDSA" evidence="12">
    <location>
        <begin position="22"/>
        <end position="86"/>
    </location>
</feature>
<keyword evidence="6 13" id="KW-0808">Transferase</keyword>
<comment type="similarity">
    <text evidence="3">Belongs to the class-I DAHP synthase family.</text>
</comment>
<evidence type="ECO:0000256" key="9">
    <source>
        <dbReference type="ARBA" id="ARBA00031349"/>
    </source>
</evidence>
<dbReference type="Pfam" id="PF00793">
    <property type="entry name" value="DAHP_synth_1"/>
    <property type="match status" value="1"/>
</dbReference>
<evidence type="ECO:0000259" key="12">
    <source>
        <dbReference type="Pfam" id="PF00793"/>
    </source>
</evidence>
<dbReference type="eggNOG" id="COG0722">
    <property type="taxonomic scope" value="Bacteria"/>
</dbReference>
<dbReference type="InterPro" id="IPR006219">
    <property type="entry name" value="DAHP_synth_1"/>
</dbReference>
<comment type="catalytic activity">
    <reaction evidence="11">
        <text>D-erythrose 4-phosphate + phosphoenolpyruvate + H2O = 7-phospho-2-dehydro-3-deoxy-D-arabino-heptonate + phosphate</text>
        <dbReference type="Rhea" id="RHEA:14717"/>
        <dbReference type="ChEBI" id="CHEBI:15377"/>
        <dbReference type="ChEBI" id="CHEBI:16897"/>
        <dbReference type="ChEBI" id="CHEBI:43474"/>
        <dbReference type="ChEBI" id="CHEBI:58394"/>
        <dbReference type="ChEBI" id="CHEBI:58702"/>
        <dbReference type="EC" id="2.5.1.54"/>
    </reaction>
</comment>
<evidence type="ECO:0000256" key="11">
    <source>
        <dbReference type="ARBA" id="ARBA00047508"/>
    </source>
</evidence>
<evidence type="ECO:0000256" key="10">
    <source>
        <dbReference type="ARBA" id="ARBA00032193"/>
    </source>
</evidence>
<sequence>MAVLERFPATEVASKTVYQARQAIHKILNDEDDRLLVIVGPCSIHDPVAALEYGKKLKSLRDELKGELEVVMRVYFEKPRTTVGWKADQRPVHG</sequence>
<evidence type="ECO:0000313" key="14">
    <source>
        <dbReference type="Proteomes" id="UP000029227"/>
    </source>
</evidence>
<evidence type="ECO:0000256" key="3">
    <source>
        <dbReference type="ARBA" id="ARBA00007985"/>
    </source>
</evidence>
<gene>
    <name evidence="13" type="ORF">JCM19237_5980</name>
</gene>
<name>A0A090R623_9GAMM</name>
<dbReference type="GO" id="GO:0008652">
    <property type="term" value="P:amino acid biosynthetic process"/>
    <property type="evidence" value="ECO:0007669"/>
    <property type="project" value="UniProtKB-KW"/>
</dbReference>
<dbReference type="Gene3D" id="3.20.20.70">
    <property type="entry name" value="Aldolase class I"/>
    <property type="match status" value="1"/>
</dbReference>
<evidence type="ECO:0000256" key="5">
    <source>
        <dbReference type="ARBA" id="ARBA00022605"/>
    </source>
</evidence>
<dbReference type="PANTHER" id="PTHR21225:SF12">
    <property type="entry name" value="PHOSPHO-2-DEHYDRO-3-DEOXYHEPTONATE ALDOLASE, TYROSINE-INHIBITED"/>
    <property type="match status" value="1"/>
</dbReference>
<dbReference type="InterPro" id="IPR006218">
    <property type="entry name" value="DAHP1/KDSA"/>
</dbReference>
<dbReference type="Proteomes" id="UP000029227">
    <property type="component" value="Unassembled WGS sequence"/>
</dbReference>
<evidence type="ECO:0000256" key="1">
    <source>
        <dbReference type="ARBA" id="ARBA00003726"/>
    </source>
</evidence>
<comment type="function">
    <text evidence="1">Stereospecific condensation of phosphoenolpyruvate (PEP) and D-erythrose-4-phosphate (E4P) giving rise to 3-deoxy-D-arabino-heptulosonate-7-phosphate (DAHP).</text>
</comment>
<dbReference type="GO" id="GO:0009423">
    <property type="term" value="P:chorismate biosynthetic process"/>
    <property type="evidence" value="ECO:0007669"/>
    <property type="project" value="UniProtKB-UniPathway"/>
</dbReference>
<evidence type="ECO:0000256" key="2">
    <source>
        <dbReference type="ARBA" id="ARBA00004688"/>
    </source>
</evidence>
<evidence type="ECO:0000256" key="6">
    <source>
        <dbReference type="ARBA" id="ARBA00022679"/>
    </source>
</evidence>
<dbReference type="SUPFAM" id="SSF51569">
    <property type="entry name" value="Aldolase"/>
    <property type="match status" value="1"/>
</dbReference>